<dbReference type="GO" id="GO:0003735">
    <property type="term" value="F:structural constituent of ribosome"/>
    <property type="evidence" value="ECO:0007669"/>
    <property type="project" value="InterPro"/>
</dbReference>
<dbReference type="InterPro" id="IPR037147">
    <property type="entry name" value="Ribosomal_bL28_sf"/>
</dbReference>
<keyword evidence="3" id="KW-0687">Ribonucleoprotein</keyword>
<evidence type="ECO:0000256" key="1">
    <source>
        <dbReference type="ARBA" id="ARBA00008760"/>
    </source>
</evidence>
<dbReference type="EMBL" id="DVOD01000031">
    <property type="protein sequence ID" value="HIU92349.1"/>
    <property type="molecule type" value="Genomic_DNA"/>
</dbReference>
<evidence type="ECO:0000256" key="4">
    <source>
        <dbReference type="ARBA" id="ARBA00035174"/>
    </source>
</evidence>
<dbReference type="Proteomes" id="UP000886748">
    <property type="component" value="Unassembled WGS sequence"/>
</dbReference>
<evidence type="ECO:0000256" key="2">
    <source>
        <dbReference type="ARBA" id="ARBA00022980"/>
    </source>
</evidence>
<dbReference type="GO" id="GO:1990904">
    <property type="term" value="C:ribonucleoprotein complex"/>
    <property type="evidence" value="ECO:0007669"/>
    <property type="project" value="UniProtKB-KW"/>
</dbReference>
<dbReference type="GO" id="GO:0005840">
    <property type="term" value="C:ribosome"/>
    <property type="evidence" value="ECO:0007669"/>
    <property type="project" value="UniProtKB-KW"/>
</dbReference>
<organism evidence="6 7">
    <name type="scientific">Candidatus Limenecus avicola</name>
    <dbReference type="NCBI Taxonomy" id="2840847"/>
    <lineage>
        <taxon>Bacteria</taxon>
        <taxon>Bacillati</taxon>
        <taxon>Bacillota</taxon>
        <taxon>Clostridia</taxon>
        <taxon>Eubacteriales</taxon>
        <taxon>Clostridiaceae</taxon>
        <taxon>Clostridiaceae incertae sedis</taxon>
        <taxon>Candidatus Limenecus</taxon>
    </lineage>
</organism>
<evidence type="ECO:0000313" key="6">
    <source>
        <dbReference type="EMBL" id="HIU92349.1"/>
    </source>
</evidence>
<evidence type="ECO:0000313" key="7">
    <source>
        <dbReference type="Proteomes" id="UP000886748"/>
    </source>
</evidence>
<dbReference type="Gene3D" id="2.30.170.40">
    <property type="entry name" value="Ribosomal protein L28/L24"/>
    <property type="match status" value="1"/>
</dbReference>
<comment type="similarity">
    <text evidence="1">Belongs to the bacterial ribosomal protein bL28 family.</text>
</comment>
<dbReference type="GO" id="GO:0006412">
    <property type="term" value="P:translation"/>
    <property type="evidence" value="ECO:0007669"/>
    <property type="project" value="InterPro"/>
</dbReference>
<dbReference type="InterPro" id="IPR034704">
    <property type="entry name" value="Ribosomal_bL28/bL31-like_sf"/>
</dbReference>
<proteinExistence type="inferred from homology"/>
<protein>
    <recommendedName>
        <fullName evidence="4">Large ribosomal subunit protein bL28</fullName>
    </recommendedName>
    <alternativeName>
        <fullName evidence="5">50S ribosomal protein L28</fullName>
    </alternativeName>
</protein>
<dbReference type="InterPro" id="IPR001383">
    <property type="entry name" value="Ribosomal_bL28_bact-type"/>
</dbReference>
<reference evidence="6" key="1">
    <citation type="submission" date="2020-10" db="EMBL/GenBank/DDBJ databases">
        <authorList>
            <person name="Gilroy R."/>
        </authorList>
    </citation>
    <scope>NUCLEOTIDE SEQUENCE</scope>
    <source>
        <strain evidence="6">CHK154-7741</strain>
    </source>
</reference>
<evidence type="ECO:0000256" key="5">
    <source>
        <dbReference type="ARBA" id="ARBA00035475"/>
    </source>
</evidence>
<evidence type="ECO:0000256" key="3">
    <source>
        <dbReference type="ARBA" id="ARBA00023274"/>
    </source>
</evidence>
<dbReference type="SUPFAM" id="SSF143800">
    <property type="entry name" value="L28p-like"/>
    <property type="match status" value="1"/>
</dbReference>
<gene>
    <name evidence="6" type="ORF">IAD26_04350</name>
</gene>
<accession>A0A9D1SRC3</accession>
<dbReference type="PANTHER" id="PTHR39080">
    <property type="entry name" value="50S RIBOSOMAL PROTEIN L28"/>
    <property type="match status" value="1"/>
</dbReference>
<dbReference type="NCBIfam" id="TIGR00009">
    <property type="entry name" value="L28"/>
    <property type="match status" value="1"/>
</dbReference>
<dbReference type="PANTHER" id="PTHR39080:SF1">
    <property type="entry name" value="LARGE RIBOSOMAL SUBUNIT PROTEIN BL28A"/>
    <property type="match status" value="1"/>
</dbReference>
<sequence>MAKQCAVCGKTRLKAAKISFSHKQHVHRQEVNLQSVKVNQNGTVKRIDVCTSCIRAGKVQRAV</sequence>
<name>A0A9D1SRC3_9CLOT</name>
<comment type="caution">
    <text evidence="6">The sequence shown here is derived from an EMBL/GenBank/DDBJ whole genome shotgun (WGS) entry which is preliminary data.</text>
</comment>
<dbReference type="InterPro" id="IPR026569">
    <property type="entry name" value="Ribosomal_bL28"/>
</dbReference>
<keyword evidence="2 6" id="KW-0689">Ribosomal protein</keyword>
<reference evidence="6" key="2">
    <citation type="journal article" date="2021" name="PeerJ">
        <title>Extensive microbial diversity within the chicken gut microbiome revealed by metagenomics and culture.</title>
        <authorList>
            <person name="Gilroy R."/>
            <person name="Ravi A."/>
            <person name="Getino M."/>
            <person name="Pursley I."/>
            <person name="Horton D.L."/>
            <person name="Alikhan N.F."/>
            <person name="Baker D."/>
            <person name="Gharbi K."/>
            <person name="Hall N."/>
            <person name="Watson M."/>
            <person name="Adriaenssens E.M."/>
            <person name="Foster-Nyarko E."/>
            <person name="Jarju S."/>
            <person name="Secka A."/>
            <person name="Antonio M."/>
            <person name="Oren A."/>
            <person name="Chaudhuri R.R."/>
            <person name="La Ragione R."/>
            <person name="Hildebrand F."/>
            <person name="Pallen M.J."/>
        </authorList>
    </citation>
    <scope>NUCLEOTIDE SEQUENCE</scope>
    <source>
        <strain evidence="6">CHK154-7741</strain>
    </source>
</reference>
<dbReference type="Pfam" id="PF00830">
    <property type="entry name" value="Ribosomal_L28"/>
    <property type="match status" value="1"/>
</dbReference>
<dbReference type="AlphaFoldDB" id="A0A9D1SRC3"/>
<dbReference type="InterPro" id="IPR050096">
    <property type="entry name" value="Bacterial_rp_bL28"/>
</dbReference>